<accession>A0ABW7Q5P0</accession>
<organism evidence="1 2">
    <name type="scientific">Microbacterium alkaliflavum</name>
    <dbReference type="NCBI Taxonomy" id="3248839"/>
    <lineage>
        <taxon>Bacteria</taxon>
        <taxon>Bacillati</taxon>
        <taxon>Actinomycetota</taxon>
        <taxon>Actinomycetes</taxon>
        <taxon>Micrococcales</taxon>
        <taxon>Microbacteriaceae</taxon>
        <taxon>Microbacterium</taxon>
    </lineage>
</organism>
<protein>
    <recommendedName>
        <fullName evidence="3">NACHT domain-containing protein</fullName>
    </recommendedName>
</protein>
<sequence>MSFYDEPFTLDNERAKTVLKIALKGFAEKKPMRTFLATIGIDPIDIEWEGTIRVIWPSALEVVAKSGKLRQFLIAVRDAPDYTLYRADVERIIADCDAEAESETKDGLLPAAPVDHTTATIIGRRPFVDRVNLRENLKSLFNADGDKVLIVNGPPSSGRSYTWVLISYVAKKTSGFDTRLIDLSMFSDTQATPVDVARMIAATFGWPPPEVDETAMDATNARVLRPWIAQHLSEIGKVCLVFDGLDGANVAETTLEFIGSIASAAGNDELGECRIVLLAFDRALSNPNVDPFVRREPTLASIPLKEIVAYFRTVAAERGDELSLKQAKALTVTLFGKPPPDPLPMSTLHARAAEFSTAACALRGY</sequence>
<proteinExistence type="predicted"/>
<dbReference type="RefSeq" id="WP_396640108.1">
    <property type="nucleotide sequence ID" value="NZ_JBIQWL010000002.1"/>
</dbReference>
<dbReference type="Proteomes" id="UP001610861">
    <property type="component" value="Unassembled WGS sequence"/>
</dbReference>
<evidence type="ECO:0000313" key="1">
    <source>
        <dbReference type="EMBL" id="MFH8250174.1"/>
    </source>
</evidence>
<reference evidence="1 2" key="1">
    <citation type="submission" date="2024-09" db="EMBL/GenBank/DDBJ databases">
        <authorList>
            <person name="Pan X."/>
        </authorList>
    </citation>
    <scope>NUCLEOTIDE SEQUENCE [LARGE SCALE GENOMIC DNA]</scope>
    <source>
        <strain evidence="1 2">B2969</strain>
    </source>
</reference>
<evidence type="ECO:0008006" key="3">
    <source>
        <dbReference type="Google" id="ProtNLM"/>
    </source>
</evidence>
<evidence type="ECO:0000313" key="2">
    <source>
        <dbReference type="Proteomes" id="UP001610861"/>
    </source>
</evidence>
<comment type="caution">
    <text evidence="1">The sequence shown here is derived from an EMBL/GenBank/DDBJ whole genome shotgun (WGS) entry which is preliminary data.</text>
</comment>
<name>A0ABW7Q5P0_9MICO</name>
<keyword evidence="2" id="KW-1185">Reference proteome</keyword>
<dbReference type="EMBL" id="JBIQWL010000002">
    <property type="protein sequence ID" value="MFH8250174.1"/>
    <property type="molecule type" value="Genomic_DNA"/>
</dbReference>
<gene>
    <name evidence="1" type="ORF">ACH3VR_07405</name>
</gene>